<dbReference type="InterPro" id="IPR049059">
    <property type="entry name" value="NAD_Glu_DH_HM1"/>
</dbReference>
<evidence type="ECO:0000256" key="1">
    <source>
        <dbReference type="ARBA" id="ARBA00023002"/>
    </source>
</evidence>
<dbReference type="InterPro" id="IPR049064">
    <property type="entry name" value="NAD_Glu_DH_ACT3"/>
</dbReference>
<reference evidence="7 8" key="1">
    <citation type="submission" date="2017-12" db="EMBL/GenBank/DDBJ databases">
        <authorList>
            <person name="Hurst M.R.H."/>
        </authorList>
    </citation>
    <scope>NUCLEOTIDE SEQUENCE [LARGE SCALE GENOMIC DNA]</scope>
    <source>
        <strain evidence="7 8">SY-3-19</strain>
    </source>
</reference>
<feature type="domain" description="NAD-glutamate dehydrogenase ACT3" evidence="6">
    <location>
        <begin position="555"/>
        <end position="629"/>
    </location>
</feature>
<dbReference type="InterPro" id="IPR049062">
    <property type="entry name" value="NAD_Glu_DH_ACT2"/>
</dbReference>
<dbReference type="GO" id="GO:0004069">
    <property type="term" value="F:L-aspartate:2-oxoglutarate aminotransferase activity"/>
    <property type="evidence" value="ECO:0007669"/>
    <property type="project" value="InterPro"/>
</dbReference>
<dbReference type="PANTHER" id="PTHR43403:SF1">
    <property type="entry name" value="NAD-SPECIFIC GLUTAMATE DEHYDROGENASE"/>
    <property type="match status" value="1"/>
</dbReference>
<dbReference type="InterPro" id="IPR049058">
    <property type="entry name" value="NAD_Glu_DH_HM2"/>
</dbReference>
<dbReference type="GO" id="GO:0004352">
    <property type="term" value="F:glutamate dehydrogenase (NAD+) activity"/>
    <property type="evidence" value="ECO:0007669"/>
    <property type="project" value="InterPro"/>
</dbReference>
<gene>
    <name evidence="7" type="ORF">CW354_19535</name>
</gene>
<dbReference type="Pfam" id="PF21073">
    <property type="entry name" value="GDH_HM1"/>
    <property type="match status" value="1"/>
</dbReference>
<dbReference type="Pfam" id="PF21074">
    <property type="entry name" value="GDH_C"/>
    <property type="match status" value="1"/>
</dbReference>
<dbReference type="InterPro" id="IPR036291">
    <property type="entry name" value="NAD(P)-bd_dom_sf"/>
</dbReference>
<dbReference type="Pfam" id="PF21078">
    <property type="entry name" value="GDH_HM3"/>
    <property type="match status" value="1"/>
</dbReference>
<dbReference type="InterPro" id="IPR007780">
    <property type="entry name" value="NAD_Glu_DH_bac"/>
</dbReference>
<evidence type="ECO:0000313" key="7">
    <source>
        <dbReference type="EMBL" id="PQA86518.1"/>
    </source>
</evidence>
<dbReference type="InterPro" id="IPR049056">
    <property type="entry name" value="NAD_Glu_DH_HM3"/>
</dbReference>
<dbReference type="Pfam" id="PF21079">
    <property type="entry name" value="GDH_HM2"/>
    <property type="match status" value="1"/>
</dbReference>
<dbReference type="Pfam" id="PF21076">
    <property type="entry name" value="GDH_ACT2"/>
    <property type="match status" value="1"/>
</dbReference>
<feature type="domain" description="NAD-glutamate dehydrogenase N-terminal ACT1" evidence="4">
    <location>
        <begin position="44"/>
        <end position="177"/>
    </location>
</feature>
<evidence type="ECO:0000259" key="3">
    <source>
        <dbReference type="Pfam" id="PF21074"/>
    </source>
</evidence>
<organism evidence="7 8">
    <name type="scientific">Hyphococcus luteus</name>
    <dbReference type="NCBI Taxonomy" id="2058213"/>
    <lineage>
        <taxon>Bacteria</taxon>
        <taxon>Pseudomonadati</taxon>
        <taxon>Pseudomonadota</taxon>
        <taxon>Alphaproteobacteria</taxon>
        <taxon>Parvularculales</taxon>
        <taxon>Parvularculaceae</taxon>
        <taxon>Hyphococcus</taxon>
    </lineage>
</organism>
<evidence type="ECO:0000259" key="5">
    <source>
        <dbReference type="Pfam" id="PF21076"/>
    </source>
</evidence>
<evidence type="ECO:0000259" key="4">
    <source>
        <dbReference type="Pfam" id="PF21075"/>
    </source>
</evidence>
<proteinExistence type="predicted"/>
<dbReference type="PANTHER" id="PTHR43403">
    <property type="entry name" value="NAD-SPECIFIC GLUTAMATE DEHYDROGENASE"/>
    <property type="match status" value="1"/>
</dbReference>
<dbReference type="OrthoDB" id="9758052at2"/>
<dbReference type="Gene3D" id="3.40.50.720">
    <property type="entry name" value="NAD(P)-binding Rossmann-like Domain"/>
    <property type="match status" value="1"/>
</dbReference>
<dbReference type="PIRSF" id="PIRSF036761">
    <property type="entry name" value="GDH_Mll4104"/>
    <property type="match status" value="1"/>
</dbReference>
<dbReference type="Pfam" id="PF21077">
    <property type="entry name" value="GDH_ACT3"/>
    <property type="match status" value="1"/>
</dbReference>
<evidence type="ECO:0000259" key="2">
    <source>
        <dbReference type="Pfam" id="PF05088"/>
    </source>
</evidence>
<keyword evidence="1" id="KW-0560">Oxidoreductase</keyword>
<dbReference type="SUPFAM" id="SSF53223">
    <property type="entry name" value="Aminoacid dehydrogenase-like, N-terminal domain"/>
    <property type="match status" value="1"/>
</dbReference>
<comment type="caution">
    <text evidence="7">The sequence shown here is derived from an EMBL/GenBank/DDBJ whole genome shotgun (WGS) entry which is preliminary data.</text>
</comment>
<dbReference type="Pfam" id="PF05088">
    <property type="entry name" value="Bac_GDH_CD"/>
    <property type="match status" value="1"/>
</dbReference>
<dbReference type="InterPro" id="IPR048381">
    <property type="entry name" value="GDH_C"/>
</dbReference>
<dbReference type="Proteomes" id="UP000239504">
    <property type="component" value="Unassembled WGS sequence"/>
</dbReference>
<dbReference type="InterPro" id="IPR046346">
    <property type="entry name" value="Aminoacid_DH-like_N_sf"/>
</dbReference>
<accession>A0A2S7K250</accession>
<feature type="domain" description="NAD-specific glutamate dehydrogenase C-terminal" evidence="3">
    <location>
        <begin position="1277"/>
        <end position="1622"/>
    </location>
</feature>
<dbReference type="InterPro" id="IPR028971">
    <property type="entry name" value="NAD-GDH_cat"/>
</dbReference>
<dbReference type="InterPro" id="IPR024727">
    <property type="entry name" value="NAD_Glu_DH_N_ACT1"/>
</dbReference>
<evidence type="ECO:0000313" key="8">
    <source>
        <dbReference type="Proteomes" id="UP000239504"/>
    </source>
</evidence>
<feature type="domain" description="NAD-glutamate dehydrogenase catalytic" evidence="2">
    <location>
        <begin position="736"/>
        <end position="1229"/>
    </location>
</feature>
<dbReference type="SUPFAM" id="SSF51735">
    <property type="entry name" value="NAD(P)-binding Rossmann-fold domains"/>
    <property type="match status" value="1"/>
</dbReference>
<dbReference type="RefSeq" id="WP_104831730.1">
    <property type="nucleotide sequence ID" value="NZ_PJCH01000015.1"/>
</dbReference>
<dbReference type="Pfam" id="PF21075">
    <property type="entry name" value="GDH_ACT1"/>
    <property type="match status" value="1"/>
</dbReference>
<protein>
    <submittedName>
        <fullName evidence="7">NAD-glutamate dehydrogenase</fullName>
    </submittedName>
</protein>
<sequence>MPEGFITDVDSQILDQVIALAQKKKVGDVDENGALAPAFKSYIEQLVLYATGEDRNWNEPQSLLNRAAAAWKHGAVRKPGESNISLRLEEGKTWSDRRMVLDIVTDDKPFLVDSISAALADAGKPVSFFSNAVVAVARNAAGKRDADGQGALRESMIHVEMDPPVIDNEIEALRDEIKAVLSDVAIAVEDWEPMRARLGSCIAQLERSRLPGVKADEQREAVQFLKWLWDNRFAFLGVRHFDKVGEGGTLQLEVDADKDLGILRNPGRNVLMSTFQPDGDLSPAVASFLASKEPILIAKSSSKSLTHRRAYMDYVAVKSFAPDGTAIGEELFVGLFTAEAYNRPASDIPLIRAKLDAVLERTAFTPGGHNEKALINILESCPRDELFQVDVDTLTEMALGILRLYKRPRVKLFLRRDRFDRFVSALLYVPRDRFNSDIRERAADLLAESFDGKVMSFAPFFGDAALVRVHFIIGIKPGAPQGPGVQELTRQMREICRTWTDGLLEAMREAHDGATPAALYAKYEKAFDAGYRERTPAEETLSDIAALEQLDADPMVVRAYRKPGDGEKSVRIKIYKRGEPMSLSKLIPTIENLGLSVLQEASYQVSPFGGGKESFWIHDFNTEQTSGQPITLPDVKEAFEETILAVVEGRTEDDGFNELVLTAGVNWREAWLLRAAAKHHLQSGFAYSQAYIQEALANHPAIARKLVAAFHARFNPEGPSNADARIKDVEKADNAVREALDDVASLDQDRIISRFLNLFCAITRTNYYQREKDGSVKTYISFKIDSSKLAELPEPKPYREIFVSGPRVDGVHLRFGPVARGGLRWSDRREDFRTEVLGLVKAQRVKNAVIVPTGSKGGFYPKQLPASGDRTAVYEEGREAYKIFIRGLLDLTDNIVKGEPKTPAKIVRWDDPDAYLVVAADKGTAAFSDTANAISKEYGFWLGDAFASGGSAGYDHKVMGITARGAWEAVKRHFREMGKDIQTEPFTAAGVGDMSGDVFGNGMLLSEQTKLVAAFDHRDIFIDPDPDPAKTWKERKRLFDLPRSSWADYDKKLISKGGGVFSRNAKSIAVTPEMRALLDITDKTMTPAELIQAILKAPVELFWLGGIGTYFKAEDEENWRVGDRTNDAVRVNASETRAKVIGEGANLGLTQLARIEYARGGGRINTDAIDNSAGVDSSDHEVNIKILLSGAIEHGELKREDRDPLLASMTDDVAEHVLRHNYDQTRAVTQMEMTAPAELDIYARFMSTLEREGRLDRAIEYLPDTEELAHMRQHGLGPTRPDLAVLLAYAKMWLFDEIVESQTPDDPLFEGELFAYFPDALHQFNHSVVSHQLRREIIATRLSNEIVDTCGVSFVQRAAETSGVDFATITLAYEAVRRIYNLNDFAAAVDALDNQAPASLQTALYLEASRLLSGQTFHLLGDAKARDTLTSRGLKAMIEQYQAPVAEFKTALPDILPAEDAGALEERRQGWIAEKAPEDIARLAASIPALEFAFDIVNLARETGWSNPGVGGVFFAVGRLFNIDAMRDKARAEPPADHFDKIALRQIIEELTARQRLLTARVIAAAGAEPKGAAAKWTQKVIDKWRSGAEDAIALYNATTDELDLSGPVSVGKFTLFIRQLDALAEDTAV</sequence>
<dbReference type="GO" id="GO:0006538">
    <property type="term" value="P:L-glutamate catabolic process"/>
    <property type="evidence" value="ECO:0007669"/>
    <property type="project" value="InterPro"/>
</dbReference>
<keyword evidence="8" id="KW-1185">Reference proteome</keyword>
<name>A0A2S7K250_9PROT</name>
<dbReference type="EMBL" id="PJCH01000015">
    <property type="protein sequence ID" value="PQA86518.1"/>
    <property type="molecule type" value="Genomic_DNA"/>
</dbReference>
<evidence type="ECO:0000259" key="6">
    <source>
        <dbReference type="Pfam" id="PF21077"/>
    </source>
</evidence>
<feature type="domain" description="NAD-glutamate dehydrogenase ACT2" evidence="5">
    <location>
        <begin position="411"/>
        <end position="500"/>
    </location>
</feature>